<accession>A0ABN0TYE4</accession>
<name>A0ABN0TYE4_9GAMM</name>
<comment type="caution">
    <text evidence="1">The sequence shown here is derived from an EMBL/GenBank/DDBJ whole genome shotgun (WGS) entry which is preliminary data.</text>
</comment>
<gene>
    <name evidence="1" type="ORF">GCM10008964_25720</name>
</gene>
<keyword evidence="2" id="KW-1185">Reference proteome</keyword>
<sequence length="61" mass="6791">MSVGCVSLADESFLLAVVISIRLGSLKTGRHYNADSRESMREMLESTLFINDNAEVTLFHD</sequence>
<reference evidence="1 2" key="1">
    <citation type="journal article" date="2019" name="Int. J. Syst. Evol. Microbiol.">
        <title>The Global Catalogue of Microorganisms (GCM) 10K type strain sequencing project: providing services to taxonomists for standard genome sequencing and annotation.</title>
        <authorList>
            <consortium name="The Broad Institute Genomics Platform"/>
            <consortium name="The Broad Institute Genome Sequencing Center for Infectious Disease"/>
            <person name="Wu L."/>
            <person name="Ma J."/>
        </authorList>
    </citation>
    <scope>NUCLEOTIDE SEQUENCE [LARGE SCALE GENOMIC DNA]</scope>
    <source>
        <strain evidence="1 2">JCM 6886</strain>
    </source>
</reference>
<dbReference type="Proteomes" id="UP001501476">
    <property type="component" value="Unassembled WGS sequence"/>
</dbReference>
<organism evidence="1 2">
    <name type="scientific">Methylophaga marina</name>
    <dbReference type="NCBI Taxonomy" id="45495"/>
    <lineage>
        <taxon>Bacteria</taxon>
        <taxon>Pseudomonadati</taxon>
        <taxon>Pseudomonadota</taxon>
        <taxon>Gammaproteobacteria</taxon>
        <taxon>Thiotrichales</taxon>
        <taxon>Piscirickettsiaceae</taxon>
        <taxon>Methylophaga</taxon>
    </lineage>
</organism>
<proteinExistence type="predicted"/>
<dbReference type="EMBL" id="BAAADG010000018">
    <property type="protein sequence ID" value="GAA0233305.1"/>
    <property type="molecule type" value="Genomic_DNA"/>
</dbReference>
<evidence type="ECO:0000313" key="1">
    <source>
        <dbReference type="EMBL" id="GAA0233305.1"/>
    </source>
</evidence>
<protein>
    <submittedName>
        <fullName evidence="1">Uncharacterized protein</fullName>
    </submittedName>
</protein>
<evidence type="ECO:0000313" key="2">
    <source>
        <dbReference type="Proteomes" id="UP001501476"/>
    </source>
</evidence>